<dbReference type="Proteomes" id="UP001054902">
    <property type="component" value="Unassembled WGS sequence"/>
</dbReference>
<dbReference type="Pfam" id="PF04641">
    <property type="entry name" value="Rtf2"/>
    <property type="match status" value="1"/>
</dbReference>
<comment type="caution">
    <text evidence="1">The sequence shown here is derived from an EMBL/GenBank/DDBJ whole genome shotgun (WGS) entry which is preliminary data.</text>
</comment>
<keyword evidence="2" id="KW-1185">Reference proteome</keyword>
<proteinExistence type="predicted"/>
<dbReference type="EMBL" id="BLLK01000022">
    <property type="protein sequence ID" value="GFH45978.1"/>
    <property type="molecule type" value="Genomic_DNA"/>
</dbReference>
<evidence type="ECO:0000313" key="2">
    <source>
        <dbReference type="Proteomes" id="UP001054902"/>
    </source>
</evidence>
<name>A0AAD3H0W1_9STRA</name>
<evidence type="ECO:0008006" key="3">
    <source>
        <dbReference type="Google" id="ProtNLM"/>
    </source>
</evidence>
<sequence>MGGDGGVIASDRRYMRGAGNADHTGDSNRASKAAIAEAEREAQVEAMTTCALTGSSFVSDNYKHDIVACPLGRLYNRESIVEALLRLKLEQKGKGESTSAEIKDVGWHIRGLKDLHPVRFQLTKKVSNGQNTKVPVCPITNVELNGIQPTILIVSKKKKKKDKQDYSEERNGPNVLSEKAIKEMGIDALQEEYGPFEKDDMIKLAPSPSTQKELKATLKEKYAIEKATKKTSKKKRKKDDTSSTNEGVKKICINISDNASSSATNSLKKIKAKEVKTTQSISDVRNNVEAAVASNSVLSDLFRDKQAHLSEKEKKDKLFASNC</sequence>
<dbReference type="PANTHER" id="PTHR12775:SF0">
    <property type="entry name" value="REPLICATION TERMINATION FACTOR 2"/>
    <property type="match status" value="1"/>
</dbReference>
<dbReference type="GO" id="GO:0006274">
    <property type="term" value="P:DNA replication termination"/>
    <property type="evidence" value="ECO:0007669"/>
    <property type="project" value="TreeGrafter"/>
</dbReference>
<dbReference type="InterPro" id="IPR006735">
    <property type="entry name" value="Rtf2"/>
</dbReference>
<dbReference type="GO" id="GO:0005634">
    <property type="term" value="C:nucleus"/>
    <property type="evidence" value="ECO:0007669"/>
    <property type="project" value="TreeGrafter"/>
</dbReference>
<organism evidence="1 2">
    <name type="scientific">Chaetoceros tenuissimus</name>
    <dbReference type="NCBI Taxonomy" id="426638"/>
    <lineage>
        <taxon>Eukaryota</taxon>
        <taxon>Sar</taxon>
        <taxon>Stramenopiles</taxon>
        <taxon>Ochrophyta</taxon>
        <taxon>Bacillariophyta</taxon>
        <taxon>Coscinodiscophyceae</taxon>
        <taxon>Chaetocerotophycidae</taxon>
        <taxon>Chaetocerotales</taxon>
        <taxon>Chaetocerotaceae</taxon>
        <taxon>Chaetoceros</taxon>
    </lineage>
</organism>
<accession>A0AAD3H0W1</accession>
<gene>
    <name evidence="1" type="ORF">CTEN210_02452</name>
</gene>
<evidence type="ECO:0000313" key="1">
    <source>
        <dbReference type="EMBL" id="GFH45978.1"/>
    </source>
</evidence>
<reference evidence="1 2" key="1">
    <citation type="journal article" date="2021" name="Sci. Rep.">
        <title>The genome of the diatom Chaetoceros tenuissimus carries an ancient integrated fragment of an extant virus.</title>
        <authorList>
            <person name="Hongo Y."/>
            <person name="Kimura K."/>
            <person name="Takaki Y."/>
            <person name="Yoshida Y."/>
            <person name="Baba S."/>
            <person name="Kobayashi G."/>
            <person name="Nagasaki K."/>
            <person name="Hano T."/>
            <person name="Tomaru Y."/>
        </authorList>
    </citation>
    <scope>NUCLEOTIDE SEQUENCE [LARGE SCALE GENOMIC DNA]</scope>
    <source>
        <strain evidence="1 2">NIES-3715</strain>
    </source>
</reference>
<dbReference type="PANTHER" id="PTHR12775">
    <property type="entry name" value="PROTEIN C20ORF43 HOMOLOG"/>
    <property type="match status" value="1"/>
</dbReference>
<protein>
    <recommendedName>
        <fullName evidence="3">Replication termination factor 2</fullName>
    </recommendedName>
</protein>
<dbReference type="AlphaFoldDB" id="A0AAD3H0W1"/>